<evidence type="ECO:0000313" key="2">
    <source>
        <dbReference type="EMBL" id="RBO95134.1"/>
    </source>
</evidence>
<dbReference type="SUPFAM" id="SSF52141">
    <property type="entry name" value="Uracil-DNA glycosylase-like"/>
    <property type="match status" value="1"/>
</dbReference>
<dbReference type="RefSeq" id="WP_374788315.1">
    <property type="nucleotide sequence ID" value="NZ_JBHEEG010000001.1"/>
</dbReference>
<keyword evidence="3" id="KW-1185">Reference proteome</keyword>
<comment type="caution">
    <text evidence="2">The sequence shown here is derived from an EMBL/GenBank/DDBJ whole genome shotgun (WGS) entry which is preliminary data.</text>
</comment>
<dbReference type="Proteomes" id="UP000252893">
    <property type="component" value="Unassembled WGS sequence"/>
</dbReference>
<dbReference type="CDD" id="cd10033">
    <property type="entry name" value="UDG_like"/>
    <property type="match status" value="1"/>
</dbReference>
<dbReference type="InterPro" id="IPR005122">
    <property type="entry name" value="Uracil-DNA_glycosylase-like"/>
</dbReference>
<dbReference type="PANTHER" id="PTHR42160:SF1">
    <property type="entry name" value="URACIL-DNA GLYCOSYLASE SUPERFAMILY PROTEIN"/>
    <property type="match status" value="1"/>
</dbReference>
<dbReference type="InterPro" id="IPR047124">
    <property type="entry name" value="HI_0220.2"/>
</dbReference>
<dbReference type="EMBL" id="QNRH01000004">
    <property type="protein sequence ID" value="RBO95134.1"/>
    <property type="molecule type" value="Genomic_DNA"/>
</dbReference>
<dbReference type="InterPro" id="IPR036895">
    <property type="entry name" value="Uracil-DNA_glycosylase-like_sf"/>
</dbReference>
<feature type="domain" description="Uracil-DNA glycosylase-like" evidence="1">
    <location>
        <begin position="43"/>
        <end position="220"/>
    </location>
</feature>
<dbReference type="SMART" id="SM00987">
    <property type="entry name" value="UreE_C"/>
    <property type="match status" value="1"/>
</dbReference>
<dbReference type="AlphaFoldDB" id="A0A366E0W6"/>
<name>A0A366E0W6_9HYPH</name>
<dbReference type="Gene3D" id="3.40.470.10">
    <property type="entry name" value="Uracil-DNA glycosylase-like domain"/>
    <property type="match status" value="1"/>
</dbReference>
<evidence type="ECO:0000313" key="3">
    <source>
        <dbReference type="Proteomes" id="UP000252893"/>
    </source>
</evidence>
<reference evidence="2 3" key="1">
    <citation type="submission" date="2018-06" db="EMBL/GenBank/DDBJ databases">
        <title>Genomic Encyclopedia of Type Strains, Phase IV (KMG-IV): sequencing the most valuable type-strain genomes for metagenomic binning, comparative biology and taxonomic classification.</title>
        <authorList>
            <person name="Goeker M."/>
        </authorList>
    </citation>
    <scope>NUCLEOTIDE SEQUENCE [LARGE SCALE GENOMIC DNA]</scope>
    <source>
        <strain evidence="2 3">DSM 25619</strain>
    </source>
</reference>
<accession>A0A366E0W6</accession>
<dbReference type="SMART" id="SM00986">
    <property type="entry name" value="UDG"/>
    <property type="match status" value="1"/>
</dbReference>
<organism evidence="2 3">
    <name type="scientific">Pseudochrobactrum asaccharolyticum</name>
    <dbReference type="NCBI Taxonomy" id="354351"/>
    <lineage>
        <taxon>Bacteria</taxon>
        <taxon>Pseudomonadati</taxon>
        <taxon>Pseudomonadota</taxon>
        <taxon>Alphaproteobacteria</taxon>
        <taxon>Hyphomicrobiales</taxon>
        <taxon>Brucellaceae</taxon>
        <taxon>Pseudochrobactrum</taxon>
    </lineage>
</organism>
<sequence length="228" mass="26317">MTVIRANGKMSADLLELQQQIDKCTICRDQPLNGKKLDHEPNPVCISSATARIAICGQAPGIRVHKTGIPFNDPSGTRLRQWLDVTSEEFYDAERFAIIPMGFCFPGYDKHGGDLPPRRECRLTWHDRLFELMPQIELIIAIGSHAQTYHLNRNPTYRNYLQGQKKPLNMTETVMNWRRYIGSNQNEGPAVLPLPHPSWRNSGWLNRNPWFENELLPVLRQKIRHLLI</sequence>
<gene>
    <name evidence="2" type="ORF">DFR47_104503</name>
</gene>
<evidence type="ECO:0000259" key="1">
    <source>
        <dbReference type="SMART" id="SM00986"/>
    </source>
</evidence>
<proteinExistence type="predicted"/>
<protein>
    <submittedName>
        <fullName evidence="2">Uracil-DNA glycosylase</fullName>
    </submittedName>
</protein>
<dbReference type="Pfam" id="PF03167">
    <property type="entry name" value="UDG"/>
    <property type="match status" value="1"/>
</dbReference>
<dbReference type="PANTHER" id="PTHR42160">
    <property type="entry name" value="URACIL-DNA GLYCOSYLASE SUPERFAMILY PROTEIN"/>
    <property type="match status" value="1"/>
</dbReference>